<dbReference type="Proteomes" id="UP000501705">
    <property type="component" value="Chromosome"/>
</dbReference>
<evidence type="ECO:0000313" key="2">
    <source>
        <dbReference type="EMBL" id="QIS04179.1"/>
    </source>
</evidence>
<keyword evidence="2" id="KW-0378">Hydrolase</keyword>
<protein>
    <submittedName>
        <fullName evidence="2">Serine hydrolase</fullName>
    </submittedName>
</protein>
<organism evidence="2 3">
    <name type="scientific">Nocardia brasiliensis</name>
    <dbReference type="NCBI Taxonomy" id="37326"/>
    <lineage>
        <taxon>Bacteria</taxon>
        <taxon>Bacillati</taxon>
        <taxon>Actinomycetota</taxon>
        <taxon>Actinomycetes</taxon>
        <taxon>Mycobacteriales</taxon>
        <taxon>Nocardiaceae</taxon>
        <taxon>Nocardia</taxon>
    </lineage>
</organism>
<dbReference type="SUPFAM" id="SSF56601">
    <property type="entry name" value="beta-lactamase/transpeptidase-like"/>
    <property type="match status" value="1"/>
</dbReference>
<accession>A0A6G9XTD8</accession>
<reference evidence="2 3" key="1">
    <citation type="journal article" date="2019" name="ACS Chem. Biol.">
        <title>Identification and Mobilization of a Cryptic Antibiotic Biosynthesis Gene Locus from a Human-Pathogenic Nocardia Isolate.</title>
        <authorList>
            <person name="Herisse M."/>
            <person name="Ishida K."/>
            <person name="Porter J.L."/>
            <person name="Howden B."/>
            <person name="Hertweck C."/>
            <person name="Stinear T.P."/>
            <person name="Pidot S.J."/>
        </authorList>
    </citation>
    <scope>NUCLEOTIDE SEQUENCE [LARGE SCALE GENOMIC DNA]</scope>
    <source>
        <strain evidence="2 3">AUSMDU00024985</strain>
    </source>
</reference>
<dbReference type="PANTHER" id="PTHR46825:SF7">
    <property type="entry name" value="D-ALANYL-D-ALANINE CARBOXYPEPTIDASE"/>
    <property type="match status" value="1"/>
</dbReference>
<feature type="domain" description="Beta-lactamase-related" evidence="1">
    <location>
        <begin position="42"/>
        <end position="374"/>
    </location>
</feature>
<dbReference type="InterPro" id="IPR001466">
    <property type="entry name" value="Beta-lactam-related"/>
</dbReference>
<name>A0A6G9XTD8_NOCBR</name>
<proteinExistence type="predicted"/>
<evidence type="ECO:0000313" key="3">
    <source>
        <dbReference type="Proteomes" id="UP000501705"/>
    </source>
</evidence>
<evidence type="ECO:0000259" key="1">
    <source>
        <dbReference type="Pfam" id="PF00144"/>
    </source>
</evidence>
<dbReference type="Pfam" id="PF00144">
    <property type="entry name" value="Beta-lactamase"/>
    <property type="match status" value="1"/>
</dbReference>
<dbReference type="PANTHER" id="PTHR46825">
    <property type="entry name" value="D-ALANYL-D-ALANINE-CARBOXYPEPTIDASE/ENDOPEPTIDASE AMPH"/>
    <property type="match status" value="1"/>
</dbReference>
<dbReference type="Gene3D" id="3.40.710.10">
    <property type="entry name" value="DD-peptidase/beta-lactamase superfamily"/>
    <property type="match status" value="1"/>
</dbReference>
<dbReference type="EMBL" id="CP046171">
    <property type="protein sequence ID" value="QIS04179.1"/>
    <property type="molecule type" value="Genomic_DNA"/>
</dbReference>
<dbReference type="AlphaFoldDB" id="A0A6G9XTD8"/>
<sequence length="396" mass="42003">MCVPGAVDRPALGAAPIDPERTAVVNNALESAKLQAALDNIHAAGLPGVFAEVRADEQTWCGAAGVADLGTGRPVTTDMRHRVGSITKTCTAAAVLRQVERGEIALDTPIGRYLPHLVPGARGTAITVRMLLNHTSGLAEYLPHAYPSLAGFPAVGATTPQSLEDHRLTRFDPVELITMGVAAPAVGAPGGTPGVYSNTNYLLLCQLLESVSGLSADKCITSDVLERAGLPDTELPTGPYLTGPHALHYEAWFGMFDPPRDFSVCDMSFVGPAASLISTVGDLNRFYRLLLAGEIVDPASLAQMQQTVPVISFEGKTITYGLGLHKMEVPGHGVFWGHDGSAWGSGAMAMISADGTRQMAFAVNMQRWNRLDAARTPQPHPIDFALQEFIQLALCD</sequence>
<dbReference type="InterPro" id="IPR012338">
    <property type="entry name" value="Beta-lactam/transpept-like"/>
</dbReference>
<dbReference type="GO" id="GO:0016787">
    <property type="term" value="F:hydrolase activity"/>
    <property type="evidence" value="ECO:0007669"/>
    <property type="project" value="UniProtKB-KW"/>
</dbReference>
<dbReference type="InterPro" id="IPR050491">
    <property type="entry name" value="AmpC-like"/>
</dbReference>
<gene>
    <name evidence="2" type="ORF">F5X71_19235</name>
</gene>